<dbReference type="SUPFAM" id="SSF53335">
    <property type="entry name" value="S-adenosyl-L-methionine-dependent methyltransferases"/>
    <property type="match status" value="1"/>
</dbReference>
<gene>
    <name evidence="5" type="ORF">KOY49_00500</name>
</gene>
<dbReference type="InterPro" id="IPR002942">
    <property type="entry name" value="S4_RNA-bd"/>
</dbReference>
<feature type="domain" description="RNA-binding S4" evidence="4">
    <location>
        <begin position="3"/>
        <end position="67"/>
    </location>
</feature>
<name>A0A8F1M9Y6_9BACT</name>
<dbReference type="PIRSF" id="PIRSF005578">
    <property type="entry name" value="TlyA"/>
    <property type="match status" value="1"/>
</dbReference>
<dbReference type="Pfam" id="PF01479">
    <property type="entry name" value="S4"/>
    <property type="match status" value="1"/>
</dbReference>
<dbReference type="InterPro" id="IPR047048">
    <property type="entry name" value="TlyA"/>
</dbReference>
<evidence type="ECO:0000313" key="6">
    <source>
        <dbReference type="Proteomes" id="UP000677117"/>
    </source>
</evidence>
<dbReference type="Proteomes" id="UP000677117">
    <property type="component" value="Chromosome"/>
</dbReference>
<evidence type="ECO:0000256" key="2">
    <source>
        <dbReference type="ARBA" id="ARBA00029460"/>
    </source>
</evidence>
<dbReference type="NCBIfam" id="TIGR00478">
    <property type="entry name" value="tly"/>
    <property type="match status" value="1"/>
</dbReference>
<proteinExistence type="inferred from homology"/>
<reference evidence="5" key="1">
    <citation type="submission" date="2021-06" db="EMBL/GenBank/DDBJ databases">
        <title>An adapted protocol for Saccharibacteria cultivation: two new species join this phylum of Candidate Phyla Radiations.</title>
        <authorList>
            <person name="Ibrahim A."/>
            <person name="Maatouk M."/>
            <person name="Raoult D."/>
            <person name="Bittar F."/>
        </authorList>
    </citation>
    <scope>NUCLEOTIDE SEQUENCE</scope>
    <source>
        <strain evidence="5">IHU2</strain>
    </source>
</reference>
<dbReference type="InterPro" id="IPR004538">
    <property type="entry name" value="Hemolysin_A/TlyA"/>
</dbReference>
<dbReference type="Gene3D" id="3.40.50.150">
    <property type="entry name" value="Vaccinia Virus protein VP39"/>
    <property type="match status" value="1"/>
</dbReference>
<accession>A0A8F1M9Y6</accession>
<keyword evidence="5" id="KW-0489">Methyltransferase</keyword>
<dbReference type="PANTHER" id="PTHR32319">
    <property type="entry name" value="BACTERIAL HEMOLYSIN-LIKE PROTEIN"/>
    <property type="match status" value="1"/>
</dbReference>
<dbReference type="GO" id="GO:0008168">
    <property type="term" value="F:methyltransferase activity"/>
    <property type="evidence" value="ECO:0007669"/>
    <property type="project" value="UniProtKB-KW"/>
</dbReference>
<protein>
    <submittedName>
        <fullName evidence="5">TlyA family RNA methyltransferase</fullName>
    </submittedName>
</protein>
<dbReference type="Gene3D" id="3.10.290.10">
    <property type="entry name" value="RNA-binding S4 domain"/>
    <property type="match status" value="1"/>
</dbReference>
<dbReference type="AlphaFoldDB" id="A0A8F1M9Y6"/>
<dbReference type="InterPro" id="IPR036986">
    <property type="entry name" value="S4_RNA-bd_sf"/>
</dbReference>
<evidence type="ECO:0000313" key="5">
    <source>
        <dbReference type="EMBL" id="QWQ31507.1"/>
    </source>
</evidence>
<evidence type="ECO:0000256" key="3">
    <source>
        <dbReference type="PROSITE-ProRule" id="PRU00182"/>
    </source>
</evidence>
<dbReference type="CDD" id="cd02440">
    <property type="entry name" value="AdoMet_MTases"/>
    <property type="match status" value="1"/>
</dbReference>
<dbReference type="KEGG" id="mvl:KOY49_00500"/>
<dbReference type="InterPro" id="IPR029063">
    <property type="entry name" value="SAM-dependent_MTases_sf"/>
</dbReference>
<sequence length="240" mass="27191">MKQRLDKALVERGLATTRSQADNFIRLGYVFLNKKIVQKSGTMVSDSDEIKLEKKETYVSRAGLKLASVAEYFHLNFQDKTVLDIGSSTGGFTDYSLRHGAKKVFAVDVGTDQLHPSLRPNPKIALHEKTDIRDFYADEAIDIIVGDVSFISLREILPHVAENLMNSSTVLIAMVKPQFEAGRHQVNKGIIKNDKVRRQILSDFEDWARKYFVVLDKKDSEVAGSKGNLERFYKLKLAKR</sequence>
<evidence type="ECO:0000259" key="4">
    <source>
        <dbReference type="SMART" id="SM00363"/>
    </source>
</evidence>
<evidence type="ECO:0000256" key="1">
    <source>
        <dbReference type="ARBA" id="ARBA00022884"/>
    </source>
</evidence>
<dbReference type="PROSITE" id="PS50889">
    <property type="entry name" value="S4"/>
    <property type="match status" value="1"/>
</dbReference>
<dbReference type="InterPro" id="IPR002877">
    <property type="entry name" value="RNA_MeTrfase_FtsJ_dom"/>
</dbReference>
<dbReference type="CDD" id="cd00165">
    <property type="entry name" value="S4"/>
    <property type="match status" value="1"/>
</dbReference>
<comment type="similarity">
    <text evidence="2">Belongs to the TlyA family.</text>
</comment>
<dbReference type="RefSeq" id="WP_232736277.1">
    <property type="nucleotide sequence ID" value="NZ_CP076459.1"/>
</dbReference>
<keyword evidence="6" id="KW-1185">Reference proteome</keyword>
<dbReference type="SMART" id="SM00363">
    <property type="entry name" value="S4"/>
    <property type="match status" value="1"/>
</dbReference>
<dbReference type="PANTHER" id="PTHR32319:SF0">
    <property type="entry name" value="BACTERIAL HEMOLYSIN-LIKE PROTEIN"/>
    <property type="match status" value="1"/>
</dbReference>
<dbReference type="GO" id="GO:0032259">
    <property type="term" value="P:methylation"/>
    <property type="evidence" value="ECO:0007669"/>
    <property type="project" value="UniProtKB-KW"/>
</dbReference>
<dbReference type="GO" id="GO:0003723">
    <property type="term" value="F:RNA binding"/>
    <property type="evidence" value="ECO:0007669"/>
    <property type="project" value="UniProtKB-KW"/>
</dbReference>
<dbReference type="EMBL" id="CP076459">
    <property type="protein sequence ID" value="QWQ31507.1"/>
    <property type="molecule type" value="Genomic_DNA"/>
</dbReference>
<dbReference type="Pfam" id="PF01728">
    <property type="entry name" value="FtsJ"/>
    <property type="match status" value="1"/>
</dbReference>
<keyword evidence="1 3" id="KW-0694">RNA-binding</keyword>
<organism evidence="5 6">
    <name type="scientific">Candidatus Minimicrobia vallesae</name>
    <dbReference type="NCBI Taxonomy" id="2841264"/>
    <lineage>
        <taxon>Bacteria</taxon>
        <taxon>Candidatus Saccharimonadota</taxon>
        <taxon>Candidatus Saccharimonadota incertae sedis</taxon>
        <taxon>Candidatus Minimicrobia</taxon>
    </lineage>
</organism>
<keyword evidence="5" id="KW-0808">Transferase</keyword>